<evidence type="ECO:0000313" key="4">
    <source>
        <dbReference type="EMBL" id="CAE2276338.1"/>
    </source>
</evidence>
<name>A0A7S4NAG0_9STRA</name>
<feature type="transmembrane region" description="Helical" evidence="2">
    <location>
        <begin position="57"/>
        <end position="78"/>
    </location>
</feature>
<dbReference type="EMBL" id="HBKQ01050845">
    <property type="protein sequence ID" value="CAE2276338.1"/>
    <property type="molecule type" value="Transcribed_RNA"/>
</dbReference>
<organism evidence="4">
    <name type="scientific">Odontella aurita</name>
    <dbReference type="NCBI Taxonomy" id="265563"/>
    <lineage>
        <taxon>Eukaryota</taxon>
        <taxon>Sar</taxon>
        <taxon>Stramenopiles</taxon>
        <taxon>Ochrophyta</taxon>
        <taxon>Bacillariophyta</taxon>
        <taxon>Mediophyceae</taxon>
        <taxon>Biddulphiophycidae</taxon>
        <taxon>Eupodiscales</taxon>
        <taxon>Odontellaceae</taxon>
        <taxon>Odontella</taxon>
    </lineage>
</organism>
<sequence length="225" mass="25146">MTIYNHSTRKIAKWRTRAYALLFVTAASTNALQHSLPTSRNNRHGSSQRKPAFALGLAPEATAGIAAAMCGGAALLWFSGAEERSRRAEYTEWEAEERERREEMARRAYIEPRDDMNPWTVEELKQYDGTERDDGPILFAADGVVLNVAAGRHFYGPGCEYHIFAGRDCSRLLAKSKLEEETEEETSKPLTVAERAALAGWMWTFKSKYTTVGKLDGFDASTTAL</sequence>
<dbReference type="PANTHER" id="PTHR10281:SF76">
    <property type="entry name" value="CALCUTTA CUP-RELATED"/>
    <property type="match status" value="1"/>
</dbReference>
<gene>
    <name evidence="4" type="ORF">OAUR00152_LOCUS35077</name>
</gene>
<keyword evidence="2" id="KW-1133">Transmembrane helix</keyword>
<comment type="similarity">
    <text evidence="1">Belongs to the cytochrome b5 family. MAPR subfamily.</text>
</comment>
<dbReference type="SMART" id="SM01117">
    <property type="entry name" value="Cyt-b5"/>
    <property type="match status" value="1"/>
</dbReference>
<proteinExistence type="inferred from homology"/>
<dbReference type="GO" id="GO:0012505">
    <property type="term" value="C:endomembrane system"/>
    <property type="evidence" value="ECO:0007669"/>
    <property type="project" value="TreeGrafter"/>
</dbReference>
<evidence type="ECO:0000256" key="1">
    <source>
        <dbReference type="ARBA" id="ARBA00038357"/>
    </source>
</evidence>
<dbReference type="SUPFAM" id="SSF55856">
    <property type="entry name" value="Cytochrome b5-like heme/steroid binding domain"/>
    <property type="match status" value="1"/>
</dbReference>
<evidence type="ECO:0000259" key="3">
    <source>
        <dbReference type="SMART" id="SM01117"/>
    </source>
</evidence>
<evidence type="ECO:0000256" key="2">
    <source>
        <dbReference type="SAM" id="Phobius"/>
    </source>
</evidence>
<dbReference type="InterPro" id="IPR036400">
    <property type="entry name" value="Cyt_B5-like_heme/steroid_sf"/>
</dbReference>
<dbReference type="PANTHER" id="PTHR10281">
    <property type="entry name" value="MEMBRANE-ASSOCIATED PROGESTERONE RECEPTOR COMPONENT-RELATED"/>
    <property type="match status" value="1"/>
</dbReference>
<protein>
    <recommendedName>
        <fullName evidence="3">Cytochrome b5 heme-binding domain-containing protein</fullName>
    </recommendedName>
</protein>
<keyword evidence="2" id="KW-0812">Transmembrane</keyword>
<dbReference type="GO" id="GO:0016020">
    <property type="term" value="C:membrane"/>
    <property type="evidence" value="ECO:0007669"/>
    <property type="project" value="TreeGrafter"/>
</dbReference>
<feature type="domain" description="Cytochrome b5 heme-binding" evidence="3">
    <location>
        <begin position="119"/>
        <end position="196"/>
    </location>
</feature>
<dbReference type="AlphaFoldDB" id="A0A7S4NAG0"/>
<dbReference type="InterPro" id="IPR001199">
    <property type="entry name" value="Cyt_B5-like_heme/steroid-bd"/>
</dbReference>
<accession>A0A7S4NAG0</accession>
<dbReference type="InterPro" id="IPR050577">
    <property type="entry name" value="MAPR/NEUFC/NENF-like"/>
</dbReference>
<dbReference type="Pfam" id="PF00173">
    <property type="entry name" value="Cyt-b5"/>
    <property type="match status" value="1"/>
</dbReference>
<dbReference type="Gene3D" id="3.10.120.10">
    <property type="entry name" value="Cytochrome b5-like heme/steroid binding domain"/>
    <property type="match status" value="1"/>
</dbReference>
<keyword evidence="2" id="KW-0472">Membrane</keyword>
<reference evidence="4" key="1">
    <citation type="submission" date="2021-01" db="EMBL/GenBank/DDBJ databases">
        <authorList>
            <person name="Corre E."/>
            <person name="Pelletier E."/>
            <person name="Niang G."/>
            <person name="Scheremetjew M."/>
            <person name="Finn R."/>
            <person name="Kale V."/>
            <person name="Holt S."/>
            <person name="Cochrane G."/>
            <person name="Meng A."/>
            <person name="Brown T."/>
            <person name="Cohen L."/>
        </authorList>
    </citation>
    <scope>NUCLEOTIDE SEQUENCE</scope>
    <source>
        <strain evidence="4">Isolate 1302-5</strain>
    </source>
</reference>